<accession>L8J6Q5</accession>
<proteinExistence type="predicted"/>
<dbReference type="PANTHER" id="PTHR42785:SF1">
    <property type="entry name" value="DNA TOPOISOMERASE"/>
    <property type="match status" value="1"/>
</dbReference>
<keyword evidence="2" id="KW-0413">Isomerase</keyword>
<dbReference type="Gene3D" id="3.30.65.10">
    <property type="entry name" value="Bacterial Topoisomerase I, domain 1"/>
    <property type="match status" value="3"/>
</dbReference>
<dbReference type="GO" id="GO:0006265">
    <property type="term" value="P:DNA topological change"/>
    <property type="evidence" value="ECO:0007669"/>
    <property type="project" value="InterPro"/>
</dbReference>
<reference evidence="2 3" key="1">
    <citation type="submission" date="2012-12" db="EMBL/GenBank/DDBJ databases">
        <title>Genome Assembly of Photobacterium sp. AK15.</title>
        <authorList>
            <person name="Khatri I."/>
            <person name="Vaidya B."/>
            <person name="Srinivas T.N.R."/>
            <person name="Subramanian S."/>
            <person name="Pinnaka A."/>
        </authorList>
    </citation>
    <scope>NUCLEOTIDE SEQUENCE [LARGE SCALE GENOMIC DNA]</scope>
    <source>
        <strain evidence="2 3">AK15</strain>
    </source>
</reference>
<dbReference type="InterPro" id="IPR013498">
    <property type="entry name" value="Topo_IA_Znf"/>
</dbReference>
<dbReference type="RefSeq" id="WP_007471408.1">
    <property type="nucleotide sequence ID" value="NZ_AMZO01000055.1"/>
</dbReference>
<organism evidence="2 3">
    <name type="scientific">Photobacterium marinum</name>
    <dbReference type="NCBI Taxonomy" id="1056511"/>
    <lineage>
        <taxon>Bacteria</taxon>
        <taxon>Pseudomonadati</taxon>
        <taxon>Pseudomonadota</taxon>
        <taxon>Gammaproteobacteria</taxon>
        <taxon>Vibrionales</taxon>
        <taxon>Vibrionaceae</taxon>
        <taxon>Photobacterium</taxon>
    </lineage>
</organism>
<evidence type="ECO:0000259" key="1">
    <source>
        <dbReference type="Pfam" id="PF01396"/>
    </source>
</evidence>
<dbReference type="GO" id="GO:0003677">
    <property type="term" value="F:DNA binding"/>
    <property type="evidence" value="ECO:0007669"/>
    <property type="project" value="InterPro"/>
</dbReference>
<evidence type="ECO:0000313" key="2">
    <source>
        <dbReference type="EMBL" id="ELR63147.1"/>
    </source>
</evidence>
<protein>
    <submittedName>
        <fullName evidence="2">DNA topoisomerase I</fullName>
    </submittedName>
</protein>
<dbReference type="InterPro" id="IPR000380">
    <property type="entry name" value="Topo_IA"/>
</dbReference>
<feature type="domain" description="DNA topoisomerase type IA zn finger" evidence="1">
    <location>
        <begin position="21"/>
        <end position="58"/>
    </location>
</feature>
<comment type="caution">
    <text evidence="2">The sequence shown here is derived from an EMBL/GenBank/DDBJ whole genome shotgun (WGS) entry which is preliminary data.</text>
</comment>
<dbReference type="PANTHER" id="PTHR42785">
    <property type="entry name" value="DNA TOPOISOMERASE, TYPE IA, CORE"/>
    <property type="match status" value="1"/>
</dbReference>
<dbReference type="Pfam" id="PF01396">
    <property type="entry name" value="Zn_ribbon_Top1"/>
    <property type="match status" value="3"/>
</dbReference>
<name>L8J6Q5_9GAMM</name>
<dbReference type="Proteomes" id="UP000011134">
    <property type="component" value="Unassembled WGS sequence"/>
</dbReference>
<dbReference type="AlphaFoldDB" id="L8J6Q5"/>
<keyword evidence="3" id="KW-1185">Reference proteome</keyword>
<gene>
    <name evidence="2" type="ORF">C942_04089</name>
</gene>
<dbReference type="EMBL" id="AMZO01000055">
    <property type="protein sequence ID" value="ELR63147.1"/>
    <property type="molecule type" value="Genomic_DNA"/>
</dbReference>
<dbReference type="GO" id="GO:0003917">
    <property type="term" value="F:DNA topoisomerase type I (single strand cut, ATP-independent) activity"/>
    <property type="evidence" value="ECO:0007669"/>
    <property type="project" value="InterPro"/>
</dbReference>
<feature type="domain" description="DNA topoisomerase type IA zn finger" evidence="1">
    <location>
        <begin position="69"/>
        <end position="104"/>
    </location>
</feature>
<evidence type="ECO:0000313" key="3">
    <source>
        <dbReference type="Proteomes" id="UP000011134"/>
    </source>
</evidence>
<dbReference type="SUPFAM" id="SSF57783">
    <property type="entry name" value="Zinc beta-ribbon"/>
    <property type="match status" value="2"/>
</dbReference>
<dbReference type="OrthoDB" id="6412825at2"/>
<dbReference type="PATRIC" id="fig|1056511.3.peg.4902"/>
<dbReference type="GO" id="GO:0005694">
    <property type="term" value="C:chromosome"/>
    <property type="evidence" value="ECO:0007669"/>
    <property type="project" value="InterPro"/>
</dbReference>
<sequence length="185" mass="20658">MSGKINDQLFSAHEHALDQEQTCPKCGSKLVIRNSKRGPFWGCAAYPVCDYIKSLSQNDGHIVKYLGKPCPDCGSELLLRQGRYGMFIGCDGYPDCQHIESPEKKAEDTKLMCPECGKGHLIERKSRYGKVFYACDQYPSCRFAINNKPIAGECQSCGFGLLIEKKLASGTKQQCADRKCHAYQE</sequence>
<feature type="domain" description="DNA topoisomerase type IA zn finger" evidence="1">
    <location>
        <begin position="113"/>
        <end position="149"/>
    </location>
</feature>